<proteinExistence type="predicted"/>
<dbReference type="EMBL" id="CAJVCH010273623">
    <property type="protein sequence ID" value="CAG7734638.1"/>
    <property type="molecule type" value="Genomic_DNA"/>
</dbReference>
<dbReference type="AlphaFoldDB" id="A0A8J2KEC1"/>
<comment type="caution">
    <text evidence="1">The sequence shown here is derived from an EMBL/GenBank/DDBJ whole genome shotgun (WGS) entry which is preliminary data.</text>
</comment>
<accession>A0A8J2KEC1</accession>
<dbReference type="OrthoDB" id="6419576at2759"/>
<dbReference type="Proteomes" id="UP000708208">
    <property type="component" value="Unassembled WGS sequence"/>
</dbReference>
<gene>
    <name evidence="1" type="ORF">AFUS01_LOCUS23016</name>
</gene>
<evidence type="ECO:0000313" key="1">
    <source>
        <dbReference type="EMBL" id="CAG7734638.1"/>
    </source>
</evidence>
<evidence type="ECO:0000313" key="2">
    <source>
        <dbReference type="Proteomes" id="UP000708208"/>
    </source>
</evidence>
<feature type="non-terminal residue" evidence="1">
    <location>
        <position position="38"/>
    </location>
</feature>
<organism evidence="1 2">
    <name type="scientific">Allacma fusca</name>
    <dbReference type="NCBI Taxonomy" id="39272"/>
    <lineage>
        <taxon>Eukaryota</taxon>
        <taxon>Metazoa</taxon>
        <taxon>Ecdysozoa</taxon>
        <taxon>Arthropoda</taxon>
        <taxon>Hexapoda</taxon>
        <taxon>Collembola</taxon>
        <taxon>Symphypleona</taxon>
        <taxon>Sminthuridae</taxon>
        <taxon>Allacma</taxon>
    </lineage>
</organism>
<sequence>MSEWVDEILANVRIVMKKQGLDAIALPDTHVEFEKKIL</sequence>
<keyword evidence="2" id="KW-1185">Reference proteome</keyword>
<protein>
    <submittedName>
        <fullName evidence="1">Uncharacterized protein</fullName>
    </submittedName>
</protein>
<reference evidence="1" key="1">
    <citation type="submission" date="2021-06" db="EMBL/GenBank/DDBJ databases">
        <authorList>
            <person name="Hodson N. C."/>
            <person name="Mongue J. A."/>
            <person name="Jaron S. K."/>
        </authorList>
    </citation>
    <scope>NUCLEOTIDE SEQUENCE</scope>
</reference>
<name>A0A8J2KEC1_9HEXA</name>